<evidence type="ECO:0000256" key="1">
    <source>
        <dbReference type="SAM" id="Phobius"/>
    </source>
</evidence>
<dbReference type="PROSITE" id="PS51257">
    <property type="entry name" value="PROKAR_LIPOPROTEIN"/>
    <property type="match status" value="1"/>
</dbReference>
<keyword evidence="1" id="KW-0812">Transmembrane</keyword>
<protein>
    <submittedName>
        <fullName evidence="4">PEP-CTERM motif protein</fullName>
    </submittedName>
</protein>
<feature type="domain" description="Ice-binding protein C-terminal" evidence="3">
    <location>
        <begin position="393"/>
        <end position="419"/>
    </location>
</feature>
<gene>
    <name evidence="4" type="ORF">Mal52_27720</name>
</gene>
<feature type="transmembrane region" description="Helical" evidence="1">
    <location>
        <begin position="398"/>
        <end position="415"/>
    </location>
</feature>
<dbReference type="Pfam" id="PF07589">
    <property type="entry name" value="PEP-CTERM"/>
    <property type="match status" value="1"/>
</dbReference>
<evidence type="ECO:0000313" key="4">
    <source>
        <dbReference type="EMBL" id="QDU44293.1"/>
    </source>
</evidence>
<reference evidence="4 5" key="1">
    <citation type="submission" date="2019-02" db="EMBL/GenBank/DDBJ databases">
        <title>Deep-cultivation of Planctomycetes and their phenomic and genomic characterization uncovers novel biology.</title>
        <authorList>
            <person name="Wiegand S."/>
            <person name="Jogler M."/>
            <person name="Boedeker C."/>
            <person name="Pinto D."/>
            <person name="Vollmers J."/>
            <person name="Rivas-Marin E."/>
            <person name="Kohn T."/>
            <person name="Peeters S.H."/>
            <person name="Heuer A."/>
            <person name="Rast P."/>
            <person name="Oberbeckmann S."/>
            <person name="Bunk B."/>
            <person name="Jeske O."/>
            <person name="Meyerdierks A."/>
            <person name="Storesund J.E."/>
            <person name="Kallscheuer N."/>
            <person name="Luecker S."/>
            <person name="Lage O.M."/>
            <person name="Pohl T."/>
            <person name="Merkel B.J."/>
            <person name="Hornburger P."/>
            <person name="Mueller R.-W."/>
            <person name="Bruemmer F."/>
            <person name="Labrenz M."/>
            <person name="Spormann A.M."/>
            <person name="Op den Camp H."/>
            <person name="Overmann J."/>
            <person name="Amann R."/>
            <person name="Jetten M.S.M."/>
            <person name="Mascher T."/>
            <person name="Medema M.H."/>
            <person name="Devos D.P."/>
            <person name="Kaster A.-K."/>
            <person name="Ovreas L."/>
            <person name="Rohde M."/>
            <person name="Galperin M.Y."/>
            <person name="Jogler C."/>
        </authorList>
    </citation>
    <scope>NUCLEOTIDE SEQUENCE [LARGE SCALE GENOMIC DNA]</scope>
    <source>
        <strain evidence="4 5">Mal52</strain>
    </source>
</reference>
<accession>A0A517ZP85</accession>
<keyword evidence="2" id="KW-0732">Signal</keyword>
<sequence length="439" mass="46640" precursor="true">MTAKSFGMGAACLLTLVLACSPAHANWIDTFDGGFDQPWIFGNSPTSSTFSAVSVGNVLRVEDPTPVFSGGSAFGFGYVNETFSNVRVSGSVNPNNLNNVNSDHTLLARANPSVLSAYALTLDYRNDATGNLQGTVVLSRIDPGAVTNELVIESIGDSDSFYLEFDVFGSTLTGRVYDQPGGTLLKTVSASDSAFASGVSGVAASADFFDEPLLAEFDNVASSVISAAHFDVTIQPSADSNDVVWTVKWDSLNGIPADDFDSYPWDAMDPATGDLFATAPWGNAVRELYFDSIGDPFGPAYSSGANRGFGDGIGNVISDPFGWGVGPDYDSGVSNNDDLFIFNTLLDSAAPFPTSGEFVLTVPGANLSHYNLGTYTNNPFVTVTVTDTPYIAPVPEPSTFALLGLGSFLLIGYGWRNKRCMNQRDRQSRTFNSPRSDRP</sequence>
<feature type="chain" id="PRO_5021805403" evidence="2">
    <location>
        <begin position="26"/>
        <end position="439"/>
    </location>
</feature>
<feature type="signal peptide" evidence="2">
    <location>
        <begin position="1"/>
        <end position="25"/>
    </location>
</feature>
<evidence type="ECO:0000313" key="5">
    <source>
        <dbReference type="Proteomes" id="UP000319383"/>
    </source>
</evidence>
<keyword evidence="5" id="KW-1185">Reference proteome</keyword>
<keyword evidence="1" id="KW-1133">Transmembrane helix</keyword>
<dbReference type="RefSeq" id="WP_197534877.1">
    <property type="nucleotide sequence ID" value="NZ_CP036276.1"/>
</dbReference>
<dbReference type="NCBIfam" id="TIGR02595">
    <property type="entry name" value="PEP_CTERM"/>
    <property type="match status" value="1"/>
</dbReference>
<evidence type="ECO:0000256" key="2">
    <source>
        <dbReference type="SAM" id="SignalP"/>
    </source>
</evidence>
<organism evidence="4 5">
    <name type="scientific">Symmachiella dynata</name>
    <dbReference type="NCBI Taxonomy" id="2527995"/>
    <lineage>
        <taxon>Bacteria</taxon>
        <taxon>Pseudomonadati</taxon>
        <taxon>Planctomycetota</taxon>
        <taxon>Planctomycetia</taxon>
        <taxon>Planctomycetales</taxon>
        <taxon>Planctomycetaceae</taxon>
        <taxon>Symmachiella</taxon>
    </lineage>
</organism>
<dbReference type="InterPro" id="IPR013424">
    <property type="entry name" value="Ice-binding_C"/>
</dbReference>
<dbReference type="Proteomes" id="UP000319383">
    <property type="component" value="Chromosome"/>
</dbReference>
<proteinExistence type="predicted"/>
<dbReference type="KEGG" id="sdyn:Mal52_27720"/>
<evidence type="ECO:0000259" key="3">
    <source>
        <dbReference type="Pfam" id="PF07589"/>
    </source>
</evidence>
<name>A0A517ZP85_9PLAN</name>
<dbReference type="EMBL" id="CP036276">
    <property type="protein sequence ID" value="QDU44293.1"/>
    <property type="molecule type" value="Genomic_DNA"/>
</dbReference>
<dbReference type="AlphaFoldDB" id="A0A517ZP85"/>
<keyword evidence="1" id="KW-0472">Membrane</keyword>